<proteinExistence type="predicted"/>
<accession>V4UCU2</accession>
<dbReference type="Gramene" id="ESR61990">
    <property type="protein sequence ID" value="ESR61990"/>
    <property type="gene ID" value="CICLE_v10018399mg"/>
</dbReference>
<keyword evidence="2" id="KW-1185">Reference proteome</keyword>
<name>V4UCU2_CITCL</name>
<sequence>MPWVFDALIFINKDVVSDNEDTAHKIRGWMKLGTALGYVQILKCWTYKWKIYVQLLGRNNLELQLNQTRWIGQRH</sequence>
<gene>
    <name evidence="1" type="ORF">CICLE_v10018399mg</name>
</gene>
<protein>
    <submittedName>
        <fullName evidence="1">Uncharacterized protein</fullName>
    </submittedName>
</protein>
<dbReference type="InParanoid" id="V4UCU2"/>
<evidence type="ECO:0000313" key="2">
    <source>
        <dbReference type="Proteomes" id="UP000030687"/>
    </source>
</evidence>
<dbReference type="KEGG" id="cic:CICLE_v10018399mg"/>
<evidence type="ECO:0000313" key="1">
    <source>
        <dbReference type="EMBL" id="ESR61990.1"/>
    </source>
</evidence>
<organism evidence="1 2">
    <name type="scientific">Citrus clementina</name>
    <name type="common">Clementine</name>
    <name type="synonym">Citrus deliciosa x Citrus sinensis</name>
    <dbReference type="NCBI Taxonomy" id="85681"/>
    <lineage>
        <taxon>Eukaryota</taxon>
        <taxon>Viridiplantae</taxon>
        <taxon>Streptophyta</taxon>
        <taxon>Embryophyta</taxon>
        <taxon>Tracheophyta</taxon>
        <taxon>Spermatophyta</taxon>
        <taxon>Magnoliopsida</taxon>
        <taxon>eudicotyledons</taxon>
        <taxon>Gunneridae</taxon>
        <taxon>Pentapetalae</taxon>
        <taxon>rosids</taxon>
        <taxon>malvids</taxon>
        <taxon>Sapindales</taxon>
        <taxon>Rutaceae</taxon>
        <taxon>Aurantioideae</taxon>
        <taxon>Citrus</taxon>
    </lineage>
</organism>
<reference evidence="1 2" key="1">
    <citation type="submission" date="2013-10" db="EMBL/GenBank/DDBJ databases">
        <authorList>
            <consortium name="International Citrus Genome Consortium"/>
            <person name="Jenkins J."/>
            <person name="Schmutz J."/>
            <person name="Prochnik S."/>
            <person name="Rokhsar D."/>
            <person name="Gmitter F."/>
            <person name="Ollitrault P."/>
            <person name="Machado M."/>
            <person name="Talon M."/>
            <person name="Wincker P."/>
            <person name="Jaillon O."/>
            <person name="Morgante M."/>
        </authorList>
    </citation>
    <scope>NUCLEOTIDE SEQUENCE</scope>
    <source>
        <strain evidence="2">cv. Clemenules</strain>
    </source>
</reference>
<dbReference type="Proteomes" id="UP000030687">
    <property type="component" value="Unassembled WGS sequence"/>
</dbReference>
<dbReference type="AlphaFoldDB" id="V4UCU2"/>
<dbReference type="EMBL" id="KI536312">
    <property type="protein sequence ID" value="ESR61990.1"/>
    <property type="molecule type" value="Genomic_DNA"/>
</dbReference>